<keyword evidence="2" id="KW-1185">Reference proteome</keyword>
<evidence type="ECO:0000313" key="2">
    <source>
        <dbReference type="Proteomes" id="UP000245396"/>
    </source>
</evidence>
<accession>A0A316CBG1</accession>
<dbReference type="OrthoDB" id="8030547at2"/>
<dbReference type="Proteomes" id="UP000245396">
    <property type="component" value="Unassembled WGS sequence"/>
</dbReference>
<dbReference type="AlphaFoldDB" id="A0A316CBG1"/>
<dbReference type="STRING" id="1192868.GCA_000304395_00022"/>
<sequence length="125" mass="13024">MSEQPVEYSVEEAKAAVAETISENTVQLPQKDHPVSDGDFDEVVHGALDAVGGTLLFTIRIDQTDQPHYAAAAFIGEGEGRQYLVLTMPLTGGHLSVETAAKSKSPIAGIAAAYAGLADAFSHAA</sequence>
<gene>
    <name evidence="1" type="ORF">C7441_103254</name>
</gene>
<proteinExistence type="predicted"/>
<protein>
    <submittedName>
        <fullName evidence="1">Uncharacterized protein</fullName>
    </submittedName>
</protein>
<comment type="caution">
    <text evidence="1">The sequence shown here is derived from an EMBL/GenBank/DDBJ whole genome shotgun (WGS) entry which is preliminary data.</text>
</comment>
<organism evidence="1 2">
    <name type="scientific">Pseudaminobacter salicylatoxidans</name>
    <dbReference type="NCBI Taxonomy" id="93369"/>
    <lineage>
        <taxon>Bacteria</taxon>
        <taxon>Pseudomonadati</taxon>
        <taxon>Pseudomonadota</taxon>
        <taxon>Alphaproteobacteria</taxon>
        <taxon>Hyphomicrobiales</taxon>
        <taxon>Phyllobacteriaceae</taxon>
        <taxon>Pseudaminobacter</taxon>
    </lineage>
</organism>
<dbReference type="RefSeq" id="WP_109612117.1">
    <property type="nucleotide sequence ID" value="NZ_QGGG01000003.1"/>
</dbReference>
<name>A0A316CBG1_PSESE</name>
<dbReference type="EMBL" id="QGGG01000003">
    <property type="protein sequence ID" value="PWJ85397.1"/>
    <property type="molecule type" value="Genomic_DNA"/>
</dbReference>
<reference evidence="1 2" key="1">
    <citation type="submission" date="2018-05" db="EMBL/GenBank/DDBJ databases">
        <title>Genomic Encyclopedia of Type Strains, Phase IV (KMG-IV): sequencing the most valuable type-strain genomes for metagenomic binning, comparative biology and taxonomic classification.</title>
        <authorList>
            <person name="Goeker M."/>
        </authorList>
    </citation>
    <scope>NUCLEOTIDE SEQUENCE [LARGE SCALE GENOMIC DNA]</scope>
    <source>
        <strain evidence="1 2">DSM 6986</strain>
    </source>
</reference>
<evidence type="ECO:0000313" key="1">
    <source>
        <dbReference type="EMBL" id="PWJ85397.1"/>
    </source>
</evidence>